<proteinExistence type="predicted"/>
<evidence type="ECO:0000313" key="1">
    <source>
        <dbReference type="EMBL" id="KAI2647162.1"/>
    </source>
</evidence>
<keyword evidence="2" id="KW-1185">Reference proteome</keyword>
<comment type="caution">
    <text evidence="1">The sequence shown here is derived from an EMBL/GenBank/DDBJ whole genome shotgun (WGS) entry which is preliminary data.</text>
</comment>
<organism evidence="1 2">
    <name type="scientific">Labeo rohita</name>
    <name type="common">Indian major carp</name>
    <name type="synonym">Cyprinus rohita</name>
    <dbReference type="NCBI Taxonomy" id="84645"/>
    <lineage>
        <taxon>Eukaryota</taxon>
        <taxon>Metazoa</taxon>
        <taxon>Chordata</taxon>
        <taxon>Craniata</taxon>
        <taxon>Vertebrata</taxon>
        <taxon>Euteleostomi</taxon>
        <taxon>Actinopterygii</taxon>
        <taxon>Neopterygii</taxon>
        <taxon>Teleostei</taxon>
        <taxon>Ostariophysi</taxon>
        <taxon>Cypriniformes</taxon>
        <taxon>Cyprinidae</taxon>
        <taxon>Labeoninae</taxon>
        <taxon>Labeonini</taxon>
        <taxon>Labeo</taxon>
    </lineage>
</organism>
<sequence length="110" mass="12526">MYFAKWKQTLAAPDREALVGAFGTCVFVECVSVKEGDSVILHTDHTEIHKDGVIDWRFGAESELIARIRQANDPSIYDDALNRTFRDRLKLNNQEISSSQTSKPQELTRK</sequence>
<name>A0ABQ8L8Y2_LABRO</name>
<dbReference type="InterPro" id="IPR013783">
    <property type="entry name" value="Ig-like_fold"/>
</dbReference>
<reference evidence="1 2" key="1">
    <citation type="submission" date="2022-01" db="EMBL/GenBank/DDBJ databases">
        <title>A high-quality chromosome-level genome assembly of rohu carp, Labeo rohita.</title>
        <authorList>
            <person name="Arick M.A. II"/>
            <person name="Hsu C.-Y."/>
            <person name="Magbanua Z."/>
            <person name="Pechanova O."/>
            <person name="Grover C."/>
            <person name="Miller E."/>
            <person name="Thrash A."/>
            <person name="Ezzel L."/>
            <person name="Alam S."/>
            <person name="Benzie J."/>
            <person name="Hamilton M."/>
            <person name="Karsi A."/>
            <person name="Lawrence M.L."/>
            <person name="Peterson D.G."/>
        </authorList>
    </citation>
    <scope>NUCLEOTIDE SEQUENCE [LARGE SCALE GENOMIC DNA]</scope>
    <source>
        <strain evidence="2">BAU-BD-2019</strain>
        <tissue evidence="1">Blood</tissue>
    </source>
</reference>
<accession>A0ABQ8L8Y2</accession>
<dbReference type="Gene3D" id="2.60.40.10">
    <property type="entry name" value="Immunoglobulins"/>
    <property type="match status" value="1"/>
</dbReference>
<gene>
    <name evidence="1" type="ORF">H4Q32_029620</name>
</gene>
<dbReference type="PANTHER" id="PTHR21063">
    <property type="entry name" value="LFA-3"/>
    <property type="match status" value="1"/>
</dbReference>
<protein>
    <submittedName>
        <fullName evidence="1">tRNA (Guanine-N(7)-)-methyltransferase</fullName>
    </submittedName>
</protein>
<dbReference type="EMBL" id="JACTAM010000543">
    <property type="protein sequence ID" value="KAI2647162.1"/>
    <property type="molecule type" value="Genomic_DNA"/>
</dbReference>
<dbReference type="Proteomes" id="UP000830375">
    <property type="component" value="Unassembled WGS sequence"/>
</dbReference>
<evidence type="ECO:0000313" key="2">
    <source>
        <dbReference type="Proteomes" id="UP000830375"/>
    </source>
</evidence>
<dbReference type="PANTHER" id="PTHR21063:SF4">
    <property type="entry name" value="CD48 ANTIGEN-RELATED"/>
    <property type="match status" value="1"/>
</dbReference>